<dbReference type="eggNOG" id="COG0457">
    <property type="taxonomic scope" value="Bacteria"/>
</dbReference>
<dbReference type="InterPro" id="IPR019734">
    <property type="entry name" value="TPR_rpt"/>
</dbReference>
<dbReference type="AlphaFoldDB" id="B1ZU11"/>
<protein>
    <submittedName>
        <fullName evidence="2">Tetratricopeptide TPR_2 repeat protein</fullName>
    </submittedName>
</protein>
<keyword evidence="1" id="KW-0732">Signal</keyword>
<dbReference type="Pfam" id="PF11138">
    <property type="entry name" value="DUF2911"/>
    <property type="match status" value="1"/>
</dbReference>
<dbReference type="HOGENOM" id="CLU_062228_0_0_0"/>
<feature type="signal peptide" evidence="1">
    <location>
        <begin position="1"/>
        <end position="24"/>
    </location>
</feature>
<proteinExistence type="predicted"/>
<dbReference type="InterPro" id="IPR011990">
    <property type="entry name" value="TPR-like_helical_dom_sf"/>
</dbReference>
<dbReference type="SUPFAM" id="SSF48452">
    <property type="entry name" value="TPR-like"/>
    <property type="match status" value="1"/>
</dbReference>
<dbReference type="EMBL" id="CP001032">
    <property type="protein sequence ID" value="ACB75893.1"/>
    <property type="molecule type" value="Genomic_DNA"/>
</dbReference>
<reference evidence="2 3" key="1">
    <citation type="journal article" date="2011" name="J. Bacteriol.">
        <title>Genome sequence of the verrucomicrobium Opitutus terrae PB90-1, an abundant inhabitant of rice paddy soil ecosystems.</title>
        <authorList>
            <person name="van Passel M.W."/>
            <person name="Kant R."/>
            <person name="Palva A."/>
            <person name="Copeland A."/>
            <person name="Lucas S."/>
            <person name="Lapidus A."/>
            <person name="Glavina del Rio T."/>
            <person name="Pitluck S."/>
            <person name="Goltsman E."/>
            <person name="Clum A."/>
            <person name="Sun H."/>
            <person name="Schmutz J."/>
            <person name="Larimer F.W."/>
            <person name="Land M.L."/>
            <person name="Hauser L."/>
            <person name="Kyrpides N."/>
            <person name="Mikhailova N."/>
            <person name="Richardson P.P."/>
            <person name="Janssen P.H."/>
            <person name="de Vos W.M."/>
            <person name="Smidt H."/>
        </authorList>
    </citation>
    <scope>NUCLEOTIDE SEQUENCE [LARGE SCALE GENOMIC DNA]</scope>
    <source>
        <strain evidence="3">DSM 11246 / JCM 15787 / PB90-1</strain>
    </source>
</reference>
<evidence type="ECO:0000313" key="3">
    <source>
        <dbReference type="Proteomes" id="UP000007013"/>
    </source>
</evidence>
<dbReference type="OrthoDB" id="187854at2"/>
<accession>B1ZU11</accession>
<sequence>MPSTLVRSLASLLLLLVAVTGLRAQDAQPPKIDFPAPSPAATLKQRVGLTDIEVNYSRPGVKDRQIFGGLVPYNQVWRTGANAATKIKFSTAVKLNGTPVAAGTYELFSIPNPNEWTIIVHKDSSDWGAYRYDPKNDVVRFAAKTIALPNLIETFAIGVSDIRDESAILYLAWEKTRVPIKVEVDVTSVVLPQIEAVMASSAEKKPYFQAAMFYLDRDHDLAKAAEWMDAAATAQPDGFYIYYHRARLLAKLGKKDEAIASAQKSIEIAQKVGGPAKDEYLRLNEALLNKLKLQF</sequence>
<keyword evidence="3" id="KW-1185">Reference proteome</keyword>
<evidence type="ECO:0000256" key="1">
    <source>
        <dbReference type="SAM" id="SignalP"/>
    </source>
</evidence>
<dbReference type="Proteomes" id="UP000007013">
    <property type="component" value="Chromosome"/>
</dbReference>
<organism evidence="2 3">
    <name type="scientific">Opitutus terrae (strain DSM 11246 / JCM 15787 / PB90-1)</name>
    <dbReference type="NCBI Taxonomy" id="452637"/>
    <lineage>
        <taxon>Bacteria</taxon>
        <taxon>Pseudomonadati</taxon>
        <taxon>Verrucomicrobiota</taxon>
        <taxon>Opitutia</taxon>
        <taxon>Opitutales</taxon>
        <taxon>Opitutaceae</taxon>
        <taxon>Opitutus</taxon>
    </lineage>
</organism>
<dbReference type="Gene3D" id="1.25.40.10">
    <property type="entry name" value="Tetratricopeptide repeat domain"/>
    <property type="match status" value="1"/>
</dbReference>
<dbReference type="KEGG" id="ote:Oter_2612"/>
<feature type="chain" id="PRO_5002774920" evidence="1">
    <location>
        <begin position="25"/>
        <end position="295"/>
    </location>
</feature>
<dbReference type="RefSeq" id="WP_012375428.1">
    <property type="nucleotide sequence ID" value="NC_010571.1"/>
</dbReference>
<name>B1ZU11_OPITP</name>
<dbReference type="STRING" id="452637.Oter_2612"/>
<dbReference type="SMART" id="SM00028">
    <property type="entry name" value="TPR"/>
    <property type="match status" value="1"/>
</dbReference>
<dbReference type="InterPro" id="IPR021314">
    <property type="entry name" value="DUF2911"/>
</dbReference>
<gene>
    <name evidence="2" type="ordered locus">Oter_2612</name>
</gene>
<evidence type="ECO:0000313" key="2">
    <source>
        <dbReference type="EMBL" id="ACB75893.1"/>
    </source>
</evidence>